<dbReference type="EMBL" id="RHHN01000033">
    <property type="protein sequence ID" value="RNB55738.1"/>
    <property type="molecule type" value="Genomic_DNA"/>
</dbReference>
<evidence type="ECO:0000313" key="3">
    <source>
        <dbReference type="Proteomes" id="UP000276178"/>
    </source>
</evidence>
<comment type="caution">
    <text evidence="2">The sequence shown here is derived from an EMBL/GenBank/DDBJ whole genome shotgun (WGS) entry which is preliminary data.</text>
</comment>
<dbReference type="AlphaFoldDB" id="A0A3M8AX44"/>
<dbReference type="GO" id="GO:0003677">
    <property type="term" value="F:DNA binding"/>
    <property type="evidence" value="ECO:0007669"/>
    <property type="project" value="InterPro"/>
</dbReference>
<feature type="domain" description="Transposase IS4-like" evidence="1">
    <location>
        <begin position="13"/>
        <end position="112"/>
    </location>
</feature>
<evidence type="ECO:0000313" key="2">
    <source>
        <dbReference type="EMBL" id="RNB55738.1"/>
    </source>
</evidence>
<organism evidence="2 3">
    <name type="scientific">Brevibacillus agri</name>
    <dbReference type="NCBI Taxonomy" id="51101"/>
    <lineage>
        <taxon>Bacteria</taxon>
        <taxon>Bacillati</taxon>
        <taxon>Bacillota</taxon>
        <taxon>Bacilli</taxon>
        <taxon>Bacillales</taxon>
        <taxon>Paenibacillaceae</taxon>
        <taxon>Brevibacillus</taxon>
    </lineage>
</organism>
<reference evidence="2 3" key="1">
    <citation type="submission" date="2018-10" db="EMBL/GenBank/DDBJ databases">
        <title>Phylogenomics of Brevibacillus.</title>
        <authorList>
            <person name="Dunlap C."/>
        </authorList>
    </citation>
    <scope>NUCLEOTIDE SEQUENCE [LARGE SCALE GENOMIC DNA]</scope>
    <source>
        <strain evidence="2 3">NRRL NRS 1219</strain>
    </source>
</reference>
<dbReference type="Pfam" id="PF01609">
    <property type="entry name" value="DDE_Tnp_1"/>
    <property type="match status" value="1"/>
</dbReference>
<dbReference type="Proteomes" id="UP000276178">
    <property type="component" value="Unassembled WGS sequence"/>
</dbReference>
<dbReference type="GO" id="GO:0006313">
    <property type="term" value="P:DNA transposition"/>
    <property type="evidence" value="ECO:0007669"/>
    <property type="project" value="InterPro"/>
</dbReference>
<dbReference type="InterPro" id="IPR012337">
    <property type="entry name" value="RNaseH-like_sf"/>
</dbReference>
<evidence type="ECO:0000259" key="1">
    <source>
        <dbReference type="Pfam" id="PF01609"/>
    </source>
</evidence>
<accession>A0A3M8AX44</accession>
<dbReference type="SUPFAM" id="SSF53098">
    <property type="entry name" value="Ribonuclease H-like"/>
    <property type="match status" value="1"/>
</dbReference>
<gene>
    <name evidence="2" type="ORF">EB820_10685</name>
</gene>
<dbReference type="RefSeq" id="WP_122952842.1">
    <property type="nucleotide sequence ID" value="NZ_JAVJHV010000020.1"/>
</dbReference>
<dbReference type="GO" id="GO:0004803">
    <property type="term" value="F:transposase activity"/>
    <property type="evidence" value="ECO:0007669"/>
    <property type="project" value="InterPro"/>
</dbReference>
<proteinExistence type="predicted"/>
<sequence>MNVVEITKKLCIYAGHKKILYRKTIQLTPARVHDRTQLDTLVDKPGTTYVFDRGFVDYAKFDAFCERRIFFVTRAKKKAAIRYLFDHPVSEGSSIKRNGYVQIGTQQNRMNHVLRLIETTDSQENPFC</sequence>
<dbReference type="InterPro" id="IPR002559">
    <property type="entry name" value="Transposase_11"/>
</dbReference>
<name>A0A3M8AX44_9BACL</name>
<dbReference type="OrthoDB" id="2660830at2"/>
<protein>
    <recommendedName>
        <fullName evidence="1">Transposase IS4-like domain-containing protein</fullName>
    </recommendedName>
</protein>